<gene>
    <name evidence="2" type="ORF">AAL_06546</name>
</gene>
<feature type="compositionally biased region" description="Low complexity" evidence="1">
    <location>
        <begin position="67"/>
        <end position="77"/>
    </location>
</feature>
<sequence>MVPGGSKGSRRTRRPSVDPASLPAKEAPATTTRRGSHTLARDSLQKNVVGSVFSRKSSVALSGPDTSTAQSSSALASSERDSFVSMVDETFFGHDDSNAYKINSKMTLRWAPPRRDSSTAGPEHHWVRKMEKEDEEEEEEEERKEDHGPRPITITILHPHRGSSTRCAPFCIPQLPPRGRRGVLGLVSDNDPLNL</sequence>
<feature type="compositionally biased region" description="Basic and acidic residues" evidence="1">
    <location>
        <begin position="113"/>
        <end position="132"/>
    </location>
</feature>
<dbReference type="STRING" id="1081109.A0A167YV13"/>
<feature type="compositionally biased region" description="Polar residues" evidence="1">
    <location>
        <begin position="54"/>
        <end position="66"/>
    </location>
</feature>
<organism evidence="2 3">
    <name type="scientific">Moelleriella libera RCEF 2490</name>
    <dbReference type="NCBI Taxonomy" id="1081109"/>
    <lineage>
        <taxon>Eukaryota</taxon>
        <taxon>Fungi</taxon>
        <taxon>Dikarya</taxon>
        <taxon>Ascomycota</taxon>
        <taxon>Pezizomycotina</taxon>
        <taxon>Sordariomycetes</taxon>
        <taxon>Hypocreomycetidae</taxon>
        <taxon>Hypocreales</taxon>
        <taxon>Clavicipitaceae</taxon>
        <taxon>Moelleriella</taxon>
    </lineage>
</organism>
<comment type="caution">
    <text evidence="2">The sequence shown here is derived from an EMBL/GenBank/DDBJ whole genome shotgun (WGS) entry which is preliminary data.</text>
</comment>
<reference evidence="2 3" key="1">
    <citation type="journal article" date="2016" name="Genome Biol. Evol.">
        <title>Divergent and convergent evolution of fungal pathogenicity.</title>
        <authorList>
            <person name="Shang Y."/>
            <person name="Xiao G."/>
            <person name="Zheng P."/>
            <person name="Cen K."/>
            <person name="Zhan S."/>
            <person name="Wang C."/>
        </authorList>
    </citation>
    <scope>NUCLEOTIDE SEQUENCE [LARGE SCALE GENOMIC DNA]</scope>
    <source>
        <strain evidence="2 3">RCEF 2490</strain>
    </source>
</reference>
<evidence type="ECO:0000313" key="3">
    <source>
        <dbReference type="Proteomes" id="UP000078544"/>
    </source>
</evidence>
<dbReference type="EMBL" id="AZGY01000017">
    <property type="protein sequence ID" value="KZZ91792.1"/>
    <property type="molecule type" value="Genomic_DNA"/>
</dbReference>
<keyword evidence="3" id="KW-1185">Reference proteome</keyword>
<feature type="region of interest" description="Disordered" evidence="1">
    <location>
        <begin position="1"/>
        <end position="80"/>
    </location>
</feature>
<name>A0A167YV13_9HYPO</name>
<dbReference type="Proteomes" id="UP000078544">
    <property type="component" value="Unassembled WGS sequence"/>
</dbReference>
<feature type="region of interest" description="Disordered" evidence="1">
    <location>
        <begin position="111"/>
        <end position="162"/>
    </location>
</feature>
<feature type="compositionally biased region" description="Acidic residues" evidence="1">
    <location>
        <begin position="133"/>
        <end position="143"/>
    </location>
</feature>
<accession>A0A167YV13</accession>
<protein>
    <submittedName>
        <fullName evidence="2">Uncharacterized protein</fullName>
    </submittedName>
</protein>
<evidence type="ECO:0000313" key="2">
    <source>
        <dbReference type="EMBL" id="KZZ91792.1"/>
    </source>
</evidence>
<proteinExistence type="predicted"/>
<evidence type="ECO:0000256" key="1">
    <source>
        <dbReference type="SAM" id="MobiDB-lite"/>
    </source>
</evidence>
<dbReference type="AlphaFoldDB" id="A0A167YV13"/>